<comment type="caution">
    <text evidence="11">Lacks conserved residue(s) required for the propagation of feature annotation.</text>
</comment>
<feature type="domain" description="Thyroglobulin type-1" evidence="14">
    <location>
        <begin position="180"/>
        <end position="258"/>
    </location>
</feature>
<protein>
    <recommendedName>
        <fullName evidence="3">Insulin-like growth factor-binding protein 1</fullName>
    </recommendedName>
</protein>
<dbReference type="InterPro" id="IPR036857">
    <property type="entry name" value="Thyroglobulin_1_sf"/>
</dbReference>
<dbReference type="AlphaFoldDB" id="A0AAV6GPH5"/>
<dbReference type="GO" id="GO:0005615">
    <property type="term" value="C:extracellular space"/>
    <property type="evidence" value="ECO:0007669"/>
    <property type="project" value="TreeGrafter"/>
</dbReference>
<comment type="caution">
    <text evidence="16">The sequence shown here is derived from an EMBL/GenBank/DDBJ whole genome shotgun (WGS) entry which is preliminary data.</text>
</comment>
<evidence type="ECO:0000256" key="6">
    <source>
        <dbReference type="ARBA" id="ARBA00022604"/>
    </source>
</evidence>
<feature type="domain" description="IGFBP N-terminal" evidence="15">
    <location>
        <begin position="33"/>
        <end position="114"/>
    </location>
</feature>
<dbReference type="InterPro" id="IPR022322">
    <property type="entry name" value="IGFBP1"/>
</dbReference>
<evidence type="ECO:0000259" key="14">
    <source>
        <dbReference type="PROSITE" id="PS51162"/>
    </source>
</evidence>
<dbReference type="Pfam" id="PF00219">
    <property type="entry name" value="IGFBP"/>
    <property type="match status" value="1"/>
</dbReference>
<feature type="compositionally biased region" description="Polar residues" evidence="12">
    <location>
        <begin position="112"/>
        <end position="125"/>
    </location>
</feature>
<comment type="function">
    <text evidence="1">IGF-binding proteins prolong the half-life of the IGFs and have been shown to either inhibit or stimulate the growth promoting effects of the IGFs on cell culture. They alter the interaction of IGFs with their cell surface receptors.</text>
</comment>
<dbReference type="EMBL" id="JADWDJ010000009">
    <property type="protein sequence ID" value="KAG5275630.1"/>
    <property type="molecule type" value="Genomic_DNA"/>
</dbReference>
<evidence type="ECO:0000259" key="15">
    <source>
        <dbReference type="PROSITE" id="PS51323"/>
    </source>
</evidence>
<dbReference type="PROSITE" id="PS00484">
    <property type="entry name" value="THYROGLOBULIN_1_1"/>
    <property type="match status" value="1"/>
</dbReference>
<dbReference type="GO" id="GO:0048640">
    <property type="term" value="P:negative regulation of developmental growth"/>
    <property type="evidence" value="ECO:0007669"/>
    <property type="project" value="UniProtKB-ARBA"/>
</dbReference>
<feature type="compositionally biased region" description="Polar residues" evidence="12">
    <location>
        <begin position="133"/>
        <end position="142"/>
    </location>
</feature>
<dbReference type="GO" id="GO:0043567">
    <property type="term" value="P:regulation of insulin-like growth factor receptor signaling pathway"/>
    <property type="evidence" value="ECO:0007669"/>
    <property type="project" value="TreeGrafter"/>
</dbReference>
<evidence type="ECO:0000313" key="17">
    <source>
        <dbReference type="Proteomes" id="UP000823561"/>
    </source>
</evidence>
<dbReference type="Pfam" id="PF00086">
    <property type="entry name" value="Thyroglobulin_1"/>
    <property type="match status" value="1"/>
</dbReference>
<keyword evidence="5" id="KW-0597">Phosphoprotein</keyword>
<reference evidence="16" key="1">
    <citation type="submission" date="2020-10" db="EMBL/GenBank/DDBJ databases">
        <title>Chromosome-scale genome assembly of the Allis shad, Alosa alosa.</title>
        <authorList>
            <person name="Margot Z."/>
            <person name="Christophe K."/>
            <person name="Cabau C."/>
            <person name="Louis A."/>
            <person name="Berthelot C."/>
            <person name="Parey E."/>
            <person name="Roest Crollius H."/>
            <person name="Montfort J."/>
            <person name="Robinson-Rechavi M."/>
            <person name="Bucao C."/>
            <person name="Bouchez O."/>
            <person name="Gislard M."/>
            <person name="Lluch J."/>
            <person name="Milhes M."/>
            <person name="Lampietro C."/>
            <person name="Lopez Roques C."/>
            <person name="Donnadieu C."/>
            <person name="Braasch I."/>
            <person name="Desvignes T."/>
            <person name="Postlethwait J."/>
            <person name="Bobe J."/>
            <person name="Guiguen Y."/>
        </authorList>
    </citation>
    <scope>NUCLEOTIDE SEQUENCE</scope>
    <source>
        <strain evidence="16">M-15738</strain>
        <tissue evidence="16">Blood</tissue>
    </source>
</reference>
<evidence type="ECO:0000256" key="10">
    <source>
        <dbReference type="ARBA" id="ARBA00049694"/>
    </source>
</evidence>
<dbReference type="SMART" id="SM00121">
    <property type="entry name" value="IB"/>
    <property type="match status" value="1"/>
</dbReference>
<evidence type="ECO:0000256" key="12">
    <source>
        <dbReference type="SAM" id="MobiDB-lite"/>
    </source>
</evidence>
<dbReference type="SMART" id="SM00211">
    <property type="entry name" value="TY"/>
    <property type="match status" value="1"/>
</dbReference>
<dbReference type="PROSITE" id="PS00222">
    <property type="entry name" value="IGFBP_N_1"/>
    <property type="match status" value="1"/>
</dbReference>
<keyword evidence="8" id="KW-1015">Disulfide bond</keyword>
<evidence type="ECO:0000256" key="3">
    <source>
        <dbReference type="ARBA" id="ARBA00013675"/>
    </source>
</evidence>
<dbReference type="PROSITE" id="PS51323">
    <property type="entry name" value="IGFBP_N_2"/>
    <property type="match status" value="1"/>
</dbReference>
<keyword evidence="6" id="KW-0341">Growth regulation</keyword>
<dbReference type="FunFam" id="4.10.800.10:FF:000002">
    <property type="entry name" value="Insulin-like growth factor-binding protein 2"/>
    <property type="match status" value="1"/>
</dbReference>
<dbReference type="InterPro" id="IPR017891">
    <property type="entry name" value="Insulin_GF-bd_Cys-rich_CS"/>
</dbReference>
<dbReference type="InterPro" id="IPR000867">
    <property type="entry name" value="IGFBP-like"/>
</dbReference>
<evidence type="ECO:0000256" key="13">
    <source>
        <dbReference type="SAM" id="SignalP"/>
    </source>
</evidence>
<sequence length="264" mass="28370">MNRLNLEIFVMAALSTLLLSPGVRCSPVAAAPEPIRCAPCSPERLASCPAVDPSCEEVLREPGCGCCKACALKAGDSCGFYTAPCGSGYRCLPKPGESRPLHALSRGHGICTENTNADTERSQAPQPADPSETDGSVVTETGNPLFLSGHGKPIDPRVAAGAQESMKAKVNAIKRKLVEQGPCHVELQRALEKISKSQQKLGDKLTRFYLPNCDKHGRYKAKQCESSLDGMRGKCWCVSLWSGKRIFGSSDLPEDSECPLEQNH</sequence>
<feature type="chain" id="PRO_5043607980" description="Insulin-like growth factor-binding protein 1" evidence="13">
    <location>
        <begin position="26"/>
        <end position="264"/>
    </location>
</feature>
<evidence type="ECO:0000256" key="9">
    <source>
        <dbReference type="ARBA" id="ARBA00023183"/>
    </source>
</evidence>
<dbReference type="PANTHER" id="PTHR11551:SF6">
    <property type="entry name" value="INSULIN-LIKE GROWTH FACTOR-BINDING PROTEIN 1"/>
    <property type="match status" value="1"/>
</dbReference>
<dbReference type="Gene3D" id="4.10.40.20">
    <property type="match status" value="1"/>
</dbReference>
<dbReference type="Proteomes" id="UP000823561">
    <property type="component" value="Chromosome 9"/>
</dbReference>
<dbReference type="InterPro" id="IPR000716">
    <property type="entry name" value="Thyroglobulin_1"/>
</dbReference>
<name>A0AAV6GPH5_9TELE</name>
<keyword evidence="7 13" id="KW-0732">Signal</keyword>
<dbReference type="InterPro" id="IPR022321">
    <property type="entry name" value="IGFBP_1-6_chordata"/>
</dbReference>
<keyword evidence="9" id="KW-0340">Growth factor binding</keyword>
<proteinExistence type="predicted"/>
<comment type="subunit">
    <text evidence="10">Binds equally well IGF1 and IGF2. Interacts with integrin ITGA5:ITGB1. Interacts with VHL; this interaction inhibits HIF1A degradation.</text>
</comment>
<evidence type="ECO:0000313" key="16">
    <source>
        <dbReference type="EMBL" id="KAG5275630.1"/>
    </source>
</evidence>
<dbReference type="PANTHER" id="PTHR11551">
    <property type="entry name" value="INSULIN-LIKE GROWTH FACTOR BINDING PROTEIN"/>
    <property type="match status" value="1"/>
</dbReference>
<dbReference type="CDD" id="cd00191">
    <property type="entry name" value="TY"/>
    <property type="match status" value="1"/>
</dbReference>
<accession>A0AAV6GPH5</accession>
<evidence type="ECO:0000256" key="4">
    <source>
        <dbReference type="ARBA" id="ARBA00022525"/>
    </source>
</evidence>
<keyword evidence="17" id="KW-1185">Reference proteome</keyword>
<dbReference type="SUPFAM" id="SSF57184">
    <property type="entry name" value="Growth factor receptor domain"/>
    <property type="match status" value="1"/>
</dbReference>
<dbReference type="FunFam" id="4.10.40.20:FF:000001">
    <property type="entry name" value="Insulin-like growth factor binding protein 5"/>
    <property type="match status" value="1"/>
</dbReference>
<organism evidence="16 17">
    <name type="scientific">Alosa alosa</name>
    <name type="common">allis shad</name>
    <dbReference type="NCBI Taxonomy" id="278164"/>
    <lineage>
        <taxon>Eukaryota</taxon>
        <taxon>Metazoa</taxon>
        <taxon>Chordata</taxon>
        <taxon>Craniata</taxon>
        <taxon>Vertebrata</taxon>
        <taxon>Euteleostomi</taxon>
        <taxon>Actinopterygii</taxon>
        <taxon>Neopterygii</taxon>
        <taxon>Teleostei</taxon>
        <taxon>Clupei</taxon>
        <taxon>Clupeiformes</taxon>
        <taxon>Clupeoidei</taxon>
        <taxon>Clupeidae</taxon>
        <taxon>Alosa</taxon>
    </lineage>
</organism>
<dbReference type="GO" id="GO:0031995">
    <property type="term" value="F:insulin-like growth factor II binding"/>
    <property type="evidence" value="ECO:0007669"/>
    <property type="project" value="TreeGrafter"/>
</dbReference>
<dbReference type="InterPro" id="IPR009030">
    <property type="entry name" value="Growth_fac_rcpt_cys_sf"/>
</dbReference>
<feature type="signal peptide" evidence="13">
    <location>
        <begin position="1"/>
        <end position="25"/>
    </location>
</feature>
<dbReference type="SUPFAM" id="SSF57610">
    <property type="entry name" value="Thyroglobulin type-1 domain"/>
    <property type="match status" value="1"/>
</dbReference>
<dbReference type="GO" id="GO:0031994">
    <property type="term" value="F:insulin-like growth factor I binding"/>
    <property type="evidence" value="ECO:0007669"/>
    <property type="project" value="TreeGrafter"/>
</dbReference>
<dbReference type="PROSITE" id="PS51162">
    <property type="entry name" value="THYROGLOBULIN_1_2"/>
    <property type="match status" value="1"/>
</dbReference>
<evidence type="ECO:0000256" key="11">
    <source>
        <dbReference type="PROSITE-ProRule" id="PRU00500"/>
    </source>
</evidence>
<dbReference type="Gene3D" id="4.10.800.10">
    <property type="entry name" value="Thyroglobulin type-1"/>
    <property type="match status" value="1"/>
</dbReference>
<evidence type="ECO:0000256" key="8">
    <source>
        <dbReference type="ARBA" id="ARBA00023157"/>
    </source>
</evidence>
<evidence type="ECO:0000256" key="5">
    <source>
        <dbReference type="ARBA" id="ARBA00022553"/>
    </source>
</evidence>
<evidence type="ECO:0000256" key="1">
    <source>
        <dbReference type="ARBA" id="ARBA00003811"/>
    </source>
</evidence>
<dbReference type="PRINTS" id="PR01977">
    <property type="entry name" value="IGFBPFAMILY1"/>
</dbReference>
<evidence type="ECO:0000256" key="7">
    <source>
        <dbReference type="ARBA" id="ARBA00022729"/>
    </source>
</evidence>
<gene>
    <name evidence="16" type="ORF">AALO_G00122550</name>
</gene>
<keyword evidence="4" id="KW-0964">Secreted</keyword>
<feature type="region of interest" description="Disordered" evidence="12">
    <location>
        <begin position="110"/>
        <end position="157"/>
    </location>
</feature>
<dbReference type="PRINTS" id="PR01976">
    <property type="entry name" value="IGFBPFAMILY"/>
</dbReference>
<comment type="subcellular location">
    <subcellularLocation>
        <location evidence="2">Secreted</location>
    </subcellularLocation>
</comment>
<evidence type="ECO:0000256" key="2">
    <source>
        <dbReference type="ARBA" id="ARBA00004613"/>
    </source>
</evidence>